<dbReference type="Pfam" id="PF03864">
    <property type="entry name" value="Phage_cap_E"/>
    <property type="match status" value="1"/>
</dbReference>
<evidence type="ECO:0000313" key="2">
    <source>
        <dbReference type="Proteomes" id="UP000462435"/>
    </source>
</evidence>
<dbReference type="InterPro" id="IPR005564">
    <property type="entry name" value="Major_capsid_GpE"/>
</dbReference>
<sequence length="308" mass="33386">MQNLVQVRVVDPILTTFVRGYTNNELVGQLLFPNVDVDVSGGQVLEFGKEAFLLYDTQRAPGSATKRVELGYLGKPYALEIHSLEAMVPDQHGRDAALVPGINLGQEAVGLTFDAMALKLEYQRAKLARDPNNYAASNKIVLSGTAQWDANGVPKADITAGASAIRAQTGKKPNVLILPPMGISKLDRNADVRDRLKYTNGKTVTGQALADYFEVETVVEGGAVYATSATGNFIDVWGKDAVLAYVPKNFRSMRAPSYGYTYNLAGNPNVAVPYRDNNRRSWVYGVDHERAPVIAGAGAGYLLQNIFS</sequence>
<evidence type="ECO:0000313" key="1">
    <source>
        <dbReference type="EMBL" id="KAF1041335.1"/>
    </source>
</evidence>
<dbReference type="Gene3D" id="3.90.1690.10">
    <property type="entry name" value="phage-related protein like domain"/>
    <property type="match status" value="1"/>
</dbReference>
<reference evidence="2" key="1">
    <citation type="journal article" date="2020" name="MBio">
        <title>Horizontal gene transfer to a defensive symbiont with a reduced genome amongst a multipartite beetle microbiome.</title>
        <authorList>
            <person name="Waterworth S.C."/>
            <person name="Florez L.V."/>
            <person name="Rees E.R."/>
            <person name="Hertweck C."/>
            <person name="Kaltenpoth M."/>
            <person name="Kwan J.C."/>
        </authorList>
    </citation>
    <scope>NUCLEOTIDE SEQUENCE [LARGE SCALE GENOMIC DNA]</scope>
</reference>
<organism evidence="1 2">
    <name type="scientific">Herbaspirillum frisingense</name>
    <dbReference type="NCBI Taxonomy" id="92645"/>
    <lineage>
        <taxon>Bacteria</taxon>
        <taxon>Pseudomonadati</taxon>
        <taxon>Pseudomonadota</taxon>
        <taxon>Betaproteobacteria</taxon>
        <taxon>Burkholderiales</taxon>
        <taxon>Oxalobacteraceae</taxon>
        <taxon>Herbaspirillum</taxon>
    </lineage>
</organism>
<dbReference type="InterPro" id="IPR053738">
    <property type="entry name" value="Lambda_capsid_assembly"/>
</dbReference>
<accession>A0A7V8FUC9</accession>
<evidence type="ECO:0008006" key="3">
    <source>
        <dbReference type="Google" id="ProtNLM"/>
    </source>
</evidence>
<dbReference type="Proteomes" id="UP000462435">
    <property type="component" value="Unassembled WGS sequence"/>
</dbReference>
<gene>
    <name evidence="1" type="ORF">GAK35_03389</name>
</gene>
<dbReference type="EMBL" id="WNDX01000127">
    <property type="protein sequence ID" value="KAF1041335.1"/>
    <property type="molecule type" value="Genomic_DNA"/>
</dbReference>
<proteinExistence type="predicted"/>
<protein>
    <recommendedName>
        <fullName evidence="3">Major capsid protein</fullName>
    </recommendedName>
</protein>
<name>A0A7V8FUC9_9BURK</name>
<comment type="caution">
    <text evidence="1">The sequence shown here is derived from an EMBL/GenBank/DDBJ whole genome shotgun (WGS) entry which is preliminary data.</text>
</comment>
<dbReference type="AlphaFoldDB" id="A0A7V8FUC9"/>